<dbReference type="InterPro" id="IPR008979">
    <property type="entry name" value="Galactose-bd-like_sf"/>
</dbReference>
<dbReference type="SUPFAM" id="SSF49785">
    <property type="entry name" value="Galactose-binding domain-like"/>
    <property type="match status" value="1"/>
</dbReference>
<dbReference type="InterPro" id="IPR005084">
    <property type="entry name" value="CBM6"/>
</dbReference>
<evidence type="ECO:0000259" key="2">
    <source>
        <dbReference type="PROSITE" id="PS51175"/>
    </source>
</evidence>
<dbReference type="GO" id="GO:0030246">
    <property type="term" value="F:carbohydrate binding"/>
    <property type="evidence" value="ECO:0007669"/>
    <property type="project" value="InterPro"/>
</dbReference>
<organism evidence="3 4">
    <name type="scientific">Clavibacter michiganensis</name>
    <dbReference type="NCBI Taxonomy" id="28447"/>
    <lineage>
        <taxon>Bacteria</taxon>
        <taxon>Bacillati</taxon>
        <taxon>Actinomycetota</taxon>
        <taxon>Actinomycetes</taxon>
        <taxon>Micrococcales</taxon>
        <taxon>Microbacteriaceae</taxon>
        <taxon>Clavibacter</taxon>
    </lineage>
</organism>
<feature type="signal peptide" evidence="1">
    <location>
        <begin position="1"/>
        <end position="30"/>
    </location>
</feature>
<dbReference type="Proteomes" id="UP000195106">
    <property type="component" value="Unassembled WGS sequence"/>
</dbReference>
<keyword evidence="1" id="KW-0732">Signal</keyword>
<feature type="domain" description="CBM6" evidence="2">
    <location>
        <begin position="436"/>
        <end position="569"/>
    </location>
</feature>
<dbReference type="Gene3D" id="3.20.20.80">
    <property type="entry name" value="Glycosidases"/>
    <property type="match status" value="1"/>
</dbReference>
<reference evidence="3 4" key="1">
    <citation type="submission" date="2016-08" db="EMBL/GenBank/DDBJ databases">
        <title>Genome sequence of Clavibacter michiganensis spp. strain CASJ009.</title>
        <authorList>
            <person name="Thapa S.P."/>
            <person name="Coaker G."/>
        </authorList>
    </citation>
    <scope>NUCLEOTIDE SEQUENCE [LARGE SCALE GENOMIC DNA]</scope>
    <source>
        <strain evidence="3">CASJ009</strain>
    </source>
</reference>
<dbReference type="Pfam" id="PF16990">
    <property type="entry name" value="CBM_35"/>
    <property type="match status" value="1"/>
</dbReference>
<gene>
    <name evidence="3" type="ORF">CMsap09_00685</name>
</gene>
<evidence type="ECO:0000313" key="3">
    <source>
        <dbReference type="EMBL" id="OUE07431.1"/>
    </source>
</evidence>
<comment type="caution">
    <text evidence="3">The sequence shown here is derived from an EMBL/GenBank/DDBJ whole genome shotgun (WGS) entry which is preliminary data.</text>
</comment>
<name>A0A251XPI7_9MICO</name>
<protein>
    <submittedName>
        <fullName evidence="3">Cycloisomaltooligosaccharide glucanotransferase</fullName>
    </submittedName>
</protein>
<dbReference type="EMBL" id="MDHJ01000001">
    <property type="protein sequence ID" value="OUE07431.1"/>
    <property type="molecule type" value="Genomic_DNA"/>
</dbReference>
<dbReference type="SUPFAM" id="SSF51445">
    <property type="entry name" value="(Trans)glycosidases"/>
    <property type="match status" value="1"/>
</dbReference>
<proteinExistence type="predicted"/>
<dbReference type="Gene3D" id="2.60.120.260">
    <property type="entry name" value="Galactose-binding domain-like"/>
    <property type="match status" value="1"/>
</dbReference>
<sequence>MKKRYALLGVATAAALAGGVITGPVSPAFAADDQLVVDAATPIRPVTHVGAGGLYAVATDTDPAPGLLTPLRLKQHTQPAPGVQQLGNGATVPTGDILKTAPAFTRDGAQSYARMPDVYPNFPYRWISWADWTQKIDTMVKARVDARGTTNINGWELWNEPDGTWDTAKAGPFLDGWTRTYRQVKLQDTTTPIVGPSYSRYYPDLMRDFMARAKADGTLPDVVVWHELEDETYNSVDEHVADYRAIERSLGISPRPISINEYGSPSQVDTPSVAAHYIAQFERTGINDAERAYWYESGTVGGLVWNDRPTGSYWLYKWYGEMAGNMLAVTPSGDLDGFASYDSTRKIVNVALGGTFGDNSVQVKGLAGFGANATVTVNYTPRSGRMTNVDAPTRLSSTTVPIVNGAVTVPIRNQDYLGAYQVVVTPSTGPTTSYQQVYEAENATVVNAQRLSSGGASNGGYVGRIDGLGDGRSNSFVDFIVEVPTAGTYSLTRRYANGGSAASTQGLAVNGSAFANVSYAPTGGWGRFQDSAASSVTLRAGYNVIRLAKGSPNYAGGTGFAELDSITVRR</sequence>
<feature type="chain" id="PRO_5013281738" evidence="1">
    <location>
        <begin position="31"/>
        <end position="570"/>
    </location>
</feature>
<keyword evidence="3" id="KW-0808">Transferase</keyword>
<dbReference type="PROSITE" id="PS51175">
    <property type="entry name" value="CBM6"/>
    <property type="match status" value="1"/>
</dbReference>
<dbReference type="AlphaFoldDB" id="A0A251XPI7"/>
<accession>A0A251XPI7</accession>
<evidence type="ECO:0000313" key="4">
    <source>
        <dbReference type="Proteomes" id="UP000195106"/>
    </source>
</evidence>
<evidence type="ECO:0000256" key="1">
    <source>
        <dbReference type="SAM" id="SignalP"/>
    </source>
</evidence>
<dbReference type="InterPro" id="IPR017853">
    <property type="entry name" value="GH"/>
</dbReference>
<dbReference type="GO" id="GO:0016740">
    <property type="term" value="F:transferase activity"/>
    <property type="evidence" value="ECO:0007669"/>
    <property type="project" value="UniProtKB-KW"/>
</dbReference>